<feature type="domain" description="SGNH" evidence="3">
    <location>
        <begin position="426"/>
        <end position="636"/>
    </location>
</feature>
<dbReference type="Proteomes" id="UP000031838">
    <property type="component" value="Chromosome 1"/>
</dbReference>
<evidence type="ECO:0000259" key="2">
    <source>
        <dbReference type="Pfam" id="PF01757"/>
    </source>
</evidence>
<dbReference type="RefSeq" id="WP_080937189.1">
    <property type="nucleotide sequence ID" value="NZ_CP002580.1"/>
</dbReference>
<keyword evidence="5" id="KW-1185">Reference proteome</keyword>
<dbReference type="Pfam" id="PF01757">
    <property type="entry name" value="Acyl_transf_3"/>
    <property type="match status" value="1"/>
</dbReference>
<dbReference type="AlphaFoldDB" id="A0A0B6RMT2"/>
<keyword evidence="1" id="KW-1133">Transmembrane helix</keyword>
<dbReference type="InterPro" id="IPR043968">
    <property type="entry name" value="SGNH"/>
</dbReference>
<feature type="transmembrane region" description="Helical" evidence="1">
    <location>
        <begin position="187"/>
        <end position="205"/>
    </location>
</feature>
<dbReference type="GO" id="GO:0016020">
    <property type="term" value="C:membrane"/>
    <property type="evidence" value="ECO:0007669"/>
    <property type="project" value="TreeGrafter"/>
</dbReference>
<feature type="transmembrane region" description="Helical" evidence="1">
    <location>
        <begin position="56"/>
        <end position="75"/>
    </location>
</feature>
<organism evidence="4 5">
    <name type="scientific">Burkholderia plantarii</name>
    <dbReference type="NCBI Taxonomy" id="41899"/>
    <lineage>
        <taxon>Bacteria</taxon>
        <taxon>Pseudomonadati</taxon>
        <taxon>Pseudomonadota</taxon>
        <taxon>Betaproteobacteria</taxon>
        <taxon>Burkholderiales</taxon>
        <taxon>Burkholderiaceae</taxon>
        <taxon>Burkholderia</taxon>
    </lineage>
</organism>
<keyword evidence="4" id="KW-0012">Acyltransferase</keyword>
<dbReference type="KEGG" id="bgp:BGL_1c21280"/>
<dbReference type="PANTHER" id="PTHR23028">
    <property type="entry name" value="ACETYLTRANSFERASE"/>
    <property type="match status" value="1"/>
</dbReference>
<dbReference type="InterPro" id="IPR050879">
    <property type="entry name" value="Acyltransferase_3"/>
</dbReference>
<dbReference type="Pfam" id="PF19040">
    <property type="entry name" value="SGNH"/>
    <property type="match status" value="1"/>
</dbReference>
<evidence type="ECO:0000256" key="1">
    <source>
        <dbReference type="SAM" id="Phobius"/>
    </source>
</evidence>
<feature type="transmembrane region" description="Helical" evidence="1">
    <location>
        <begin position="364"/>
        <end position="381"/>
    </location>
</feature>
<evidence type="ECO:0000313" key="4">
    <source>
        <dbReference type="EMBL" id="AJK46637.1"/>
    </source>
</evidence>
<dbReference type="InterPro" id="IPR002656">
    <property type="entry name" value="Acyl_transf_3_dom"/>
</dbReference>
<proteinExistence type="predicted"/>
<feature type="transmembrane region" description="Helical" evidence="1">
    <location>
        <begin position="295"/>
        <end position="311"/>
    </location>
</feature>
<evidence type="ECO:0000259" key="3">
    <source>
        <dbReference type="Pfam" id="PF19040"/>
    </source>
</evidence>
<dbReference type="EMBL" id="CP002580">
    <property type="protein sequence ID" value="AJK46637.1"/>
    <property type="molecule type" value="Genomic_DNA"/>
</dbReference>
<feature type="transmembrane region" description="Helical" evidence="1">
    <location>
        <begin position="331"/>
        <end position="352"/>
    </location>
</feature>
<feature type="domain" description="Acyltransferase 3" evidence="2">
    <location>
        <begin position="30"/>
        <end position="350"/>
    </location>
</feature>
<dbReference type="PANTHER" id="PTHR23028:SF53">
    <property type="entry name" value="ACYL_TRANSF_3 DOMAIN-CONTAINING PROTEIN"/>
    <property type="match status" value="1"/>
</dbReference>
<sequence length="640" mass="69568">MTESTSVAAATRDARPPAAAPQAAAGYRPDIDVLRALAVLSVVVFHALPAALPGGFVGVDVFFVISGYLITSHLLRDLGESRFSLAAFYGRRIRRLFPALLVVLVGVYLFGWFNLLPDEFKSLGKHIAGGATSVANLVLWSEAGYFDASADHKPLLHLWSLGVEEQFYLAWPLLLWAASRARRGPRWTVLVLGALSFAANLAIVGHAPTAAFYWPVTRAWELMIGSLLACREARSPQPTPRHPELGVLAGLALLLGSMALMNARLTFPGGWALAPTLGAALLIHHGRTSRLMARLAARPVLLVGLISYPLYLVHWPILSFLRLMSIGVPAWYLRVAGALAAVPLAWLVYRCVERPARRSRRPRLVTALLLVLVLAIGYLGYNTYRRDGLAFRMSRLTERFAGGAHFDLDHDWRRGTCYLEGADQERFASTCVEPGSAPLVFLWGDSRAAAIYPGFVAQQGRFGVRLGEFSASGCPPLLGGNDHCGRIAAGALDALRAARPHTLVLTANWDAERLAALDRTVAAARAAGVERIVLLGQVATWQSSLPTLYWVYWRAHHVELPERSDFGIDPAARRFDLLGAATARRLGIDYVSAYDAMCNAAGCVTRSGDGRGRIVSFDGSHLTPDGARDVMSRIAPQLLH</sequence>
<reference evidence="4 5" key="2">
    <citation type="journal article" date="2016" name="Appl. Microbiol. Biotechnol.">
        <title>Mutations improving production and secretion of extracellular lipase by Burkholderia glumae PG1.</title>
        <authorList>
            <person name="Knapp A."/>
            <person name="Voget S."/>
            <person name="Gao R."/>
            <person name="Zaburannyi N."/>
            <person name="Krysciak D."/>
            <person name="Breuer M."/>
            <person name="Hauer B."/>
            <person name="Streit W.R."/>
            <person name="Muller R."/>
            <person name="Daniel R."/>
            <person name="Jaeger K.E."/>
        </authorList>
    </citation>
    <scope>NUCLEOTIDE SEQUENCE [LARGE SCALE GENOMIC DNA]</scope>
    <source>
        <strain evidence="4 5">PG1</strain>
    </source>
</reference>
<accession>A0A0B6RMT2</accession>
<feature type="transmembrane region" description="Helical" evidence="1">
    <location>
        <begin position="33"/>
        <end position="50"/>
    </location>
</feature>
<keyword evidence="1" id="KW-0472">Membrane</keyword>
<dbReference type="HOGENOM" id="CLU_005679_10_4_4"/>
<feature type="transmembrane region" description="Helical" evidence="1">
    <location>
        <begin position="267"/>
        <end position="283"/>
    </location>
</feature>
<keyword evidence="4" id="KW-0808">Transferase</keyword>
<dbReference type="GO" id="GO:0016747">
    <property type="term" value="F:acyltransferase activity, transferring groups other than amino-acyl groups"/>
    <property type="evidence" value="ECO:0007669"/>
    <property type="project" value="InterPro"/>
</dbReference>
<feature type="transmembrane region" description="Helical" evidence="1">
    <location>
        <begin position="96"/>
        <end position="115"/>
    </location>
</feature>
<dbReference type="GO" id="GO:0009103">
    <property type="term" value="P:lipopolysaccharide biosynthetic process"/>
    <property type="evidence" value="ECO:0007669"/>
    <property type="project" value="TreeGrafter"/>
</dbReference>
<gene>
    <name evidence="4" type="ORF">BGL_1c21280</name>
</gene>
<reference evidence="5" key="1">
    <citation type="submission" date="2011-03" db="EMBL/GenBank/DDBJ databases">
        <authorList>
            <person name="Voget S."/>
            <person name="Streit W.R."/>
            <person name="Jaeger K.E."/>
            <person name="Daniel R."/>
        </authorList>
    </citation>
    <scope>NUCLEOTIDE SEQUENCE [LARGE SCALE GENOMIC DNA]</scope>
    <source>
        <strain evidence="5">PG1</strain>
    </source>
</reference>
<feature type="transmembrane region" description="Helical" evidence="1">
    <location>
        <begin position="156"/>
        <end position="175"/>
    </location>
</feature>
<name>A0A0B6RMT2_BURPL</name>
<evidence type="ECO:0000313" key="5">
    <source>
        <dbReference type="Proteomes" id="UP000031838"/>
    </source>
</evidence>
<protein>
    <submittedName>
        <fullName evidence="4">Acyltransferase</fullName>
    </submittedName>
</protein>
<keyword evidence="1" id="KW-0812">Transmembrane</keyword>